<evidence type="ECO:0000313" key="2">
    <source>
        <dbReference type="EMBL" id="CAB3912552.1"/>
    </source>
</evidence>
<sequence>MMLKRDHVAILHDHKRTIRKLNDELARERAANHRHVPIEEAVTALQDESEDTVEDKDSTSQQSNWSTP</sequence>
<evidence type="ECO:0000256" key="1">
    <source>
        <dbReference type="SAM" id="MobiDB-lite"/>
    </source>
</evidence>
<gene>
    <name evidence="2" type="ORF">LMG3415_05051</name>
</gene>
<accession>A0ABM8LK56</accession>
<dbReference type="Proteomes" id="UP000507140">
    <property type="component" value="Unassembled WGS sequence"/>
</dbReference>
<name>A0ABM8LK56_9BURK</name>
<proteinExistence type="predicted"/>
<dbReference type="EMBL" id="CADIKR010000008">
    <property type="protein sequence ID" value="CAB3912552.1"/>
    <property type="molecule type" value="Genomic_DNA"/>
</dbReference>
<organism evidence="2 3">
    <name type="scientific">Achromobacter mucicolens</name>
    <dbReference type="NCBI Taxonomy" id="1389922"/>
    <lineage>
        <taxon>Bacteria</taxon>
        <taxon>Pseudomonadati</taxon>
        <taxon>Pseudomonadota</taxon>
        <taxon>Betaproteobacteria</taxon>
        <taxon>Burkholderiales</taxon>
        <taxon>Alcaligenaceae</taxon>
        <taxon>Achromobacter</taxon>
    </lineage>
</organism>
<comment type="caution">
    <text evidence="2">The sequence shown here is derived from an EMBL/GenBank/DDBJ whole genome shotgun (WGS) entry which is preliminary data.</text>
</comment>
<feature type="region of interest" description="Disordered" evidence="1">
    <location>
        <begin position="32"/>
        <end position="68"/>
    </location>
</feature>
<feature type="compositionally biased region" description="Polar residues" evidence="1">
    <location>
        <begin position="59"/>
        <end position="68"/>
    </location>
</feature>
<evidence type="ECO:0000313" key="3">
    <source>
        <dbReference type="Proteomes" id="UP000507140"/>
    </source>
</evidence>
<reference evidence="2 3" key="1">
    <citation type="submission" date="2020-04" db="EMBL/GenBank/DDBJ databases">
        <authorList>
            <person name="De Canck E."/>
        </authorList>
    </citation>
    <scope>NUCLEOTIDE SEQUENCE [LARGE SCALE GENOMIC DNA]</scope>
    <source>
        <strain evidence="2 3">LMG 3415</strain>
    </source>
</reference>
<keyword evidence="3" id="KW-1185">Reference proteome</keyword>
<protein>
    <submittedName>
        <fullName evidence="2">Uncharacterized protein</fullName>
    </submittedName>
</protein>